<feature type="domain" description="HTH arsR-type" evidence="4">
    <location>
        <begin position="23"/>
        <end position="112"/>
    </location>
</feature>
<sequence length="205" mass="23253">MTAPAEGEAPRPPVRTDRYLDVSALKAMSHPLRVRIFDILSQYGPQTASSLAEHLGESSGATSYHLRQLAKHELIREVAGRGNARERWWERVPGGVTLGPDELGDPSPAAEESSMAILAEYNVLRQQEITRYFTRDIVTTDRDWRLASVYSTTNLTLTSEQLREFNERYHALVDEFVERFRDTHTEGERPVMMHLTSFPLPELGS</sequence>
<dbReference type="CDD" id="cd00090">
    <property type="entry name" value="HTH_ARSR"/>
    <property type="match status" value="1"/>
</dbReference>
<dbReference type="SUPFAM" id="SSF46785">
    <property type="entry name" value="Winged helix' DNA-binding domain"/>
    <property type="match status" value="1"/>
</dbReference>
<dbReference type="Proteomes" id="UP000199183">
    <property type="component" value="Unassembled WGS sequence"/>
</dbReference>
<dbReference type="Gene3D" id="1.10.10.10">
    <property type="entry name" value="Winged helix-like DNA-binding domain superfamily/Winged helix DNA-binding domain"/>
    <property type="match status" value="1"/>
</dbReference>
<dbReference type="PANTHER" id="PTHR43132">
    <property type="entry name" value="ARSENICAL RESISTANCE OPERON REPRESSOR ARSR-RELATED"/>
    <property type="match status" value="1"/>
</dbReference>
<dbReference type="GO" id="GO:0003700">
    <property type="term" value="F:DNA-binding transcription factor activity"/>
    <property type="evidence" value="ECO:0007669"/>
    <property type="project" value="InterPro"/>
</dbReference>
<keyword evidence="6" id="KW-1185">Reference proteome</keyword>
<dbReference type="STRING" id="640635.SAMN04489806_2730"/>
<dbReference type="InterPro" id="IPR001845">
    <property type="entry name" value="HTH_ArsR_DNA-bd_dom"/>
</dbReference>
<dbReference type="InterPro" id="IPR036388">
    <property type="entry name" value="WH-like_DNA-bd_sf"/>
</dbReference>
<dbReference type="InterPro" id="IPR036390">
    <property type="entry name" value="WH_DNA-bd_sf"/>
</dbReference>
<dbReference type="GO" id="GO:0003677">
    <property type="term" value="F:DNA binding"/>
    <property type="evidence" value="ECO:0007669"/>
    <property type="project" value="UniProtKB-KW"/>
</dbReference>
<evidence type="ECO:0000256" key="3">
    <source>
        <dbReference type="ARBA" id="ARBA00023163"/>
    </source>
</evidence>
<protein>
    <submittedName>
        <fullName evidence="5">Helix-turn-helix domain-containing protein</fullName>
    </submittedName>
</protein>
<dbReference type="InterPro" id="IPR011991">
    <property type="entry name" value="ArsR-like_HTH"/>
</dbReference>
<dbReference type="Pfam" id="PF12840">
    <property type="entry name" value="HTH_20"/>
    <property type="match status" value="1"/>
</dbReference>
<gene>
    <name evidence="5" type="ORF">SAMN04489806_2730</name>
</gene>
<accession>A0A1H4Q701</accession>
<name>A0A1H4Q701_9MICO</name>
<dbReference type="OrthoDB" id="7945987at2"/>
<evidence type="ECO:0000259" key="4">
    <source>
        <dbReference type="SMART" id="SM00418"/>
    </source>
</evidence>
<proteinExistence type="predicted"/>
<reference evidence="5 6" key="1">
    <citation type="submission" date="2016-10" db="EMBL/GenBank/DDBJ databases">
        <authorList>
            <person name="de Groot N.N."/>
        </authorList>
    </citation>
    <scope>NUCLEOTIDE SEQUENCE [LARGE SCALE GENOMIC DNA]</scope>
    <source>
        <strain evidence="5 6">DSM 21799</strain>
    </source>
</reference>
<evidence type="ECO:0000256" key="2">
    <source>
        <dbReference type="ARBA" id="ARBA00023125"/>
    </source>
</evidence>
<organism evidence="5 6">
    <name type="scientific">Paramicrobacterium humi</name>
    <dbReference type="NCBI Taxonomy" id="640635"/>
    <lineage>
        <taxon>Bacteria</taxon>
        <taxon>Bacillati</taxon>
        <taxon>Actinomycetota</taxon>
        <taxon>Actinomycetes</taxon>
        <taxon>Micrococcales</taxon>
        <taxon>Microbacteriaceae</taxon>
        <taxon>Paramicrobacterium</taxon>
    </lineage>
</organism>
<dbReference type="RefSeq" id="WP_091185490.1">
    <property type="nucleotide sequence ID" value="NZ_FNRY01000001.1"/>
</dbReference>
<keyword evidence="2" id="KW-0238">DNA-binding</keyword>
<keyword evidence="3" id="KW-0804">Transcription</keyword>
<dbReference type="PANTHER" id="PTHR43132:SF2">
    <property type="entry name" value="ARSENICAL RESISTANCE OPERON REPRESSOR ARSR-RELATED"/>
    <property type="match status" value="1"/>
</dbReference>
<dbReference type="InterPro" id="IPR051011">
    <property type="entry name" value="Metal_resp_trans_reg"/>
</dbReference>
<evidence type="ECO:0000256" key="1">
    <source>
        <dbReference type="ARBA" id="ARBA00023015"/>
    </source>
</evidence>
<evidence type="ECO:0000313" key="5">
    <source>
        <dbReference type="EMBL" id="SEC15340.1"/>
    </source>
</evidence>
<dbReference type="AlphaFoldDB" id="A0A1H4Q701"/>
<dbReference type="SMART" id="SM00418">
    <property type="entry name" value="HTH_ARSR"/>
    <property type="match status" value="1"/>
</dbReference>
<keyword evidence="1" id="KW-0805">Transcription regulation</keyword>
<dbReference type="EMBL" id="FNRY01000001">
    <property type="protein sequence ID" value="SEC15340.1"/>
    <property type="molecule type" value="Genomic_DNA"/>
</dbReference>
<evidence type="ECO:0000313" key="6">
    <source>
        <dbReference type="Proteomes" id="UP000199183"/>
    </source>
</evidence>